<organism evidence="2 3">
    <name type="scientific">Allochromatium tepidum</name>
    <dbReference type="NCBI Taxonomy" id="553982"/>
    <lineage>
        <taxon>Bacteria</taxon>
        <taxon>Pseudomonadati</taxon>
        <taxon>Pseudomonadota</taxon>
        <taxon>Gammaproteobacteria</taxon>
        <taxon>Chromatiales</taxon>
        <taxon>Chromatiaceae</taxon>
        <taxon>Allochromatium</taxon>
    </lineage>
</organism>
<dbReference type="Gene3D" id="2.120.10.10">
    <property type="match status" value="1"/>
</dbReference>
<dbReference type="Proteomes" id="UP000680679">
    <property type="component" value="Chromosome"/>
</dbReference>
<proteinExistence type="predicted"/>
<feature type="chain" id="PRO_5046923176" evidence="1">
    <location>
        <begin position="27"/>
        <end position="559"/>
    </location>
</feature>
<accession>A0ABM7QJM3</accession>
<dbReference type="CDD" id="cd15482">
    <property type="entry name" value="Sialidase_non-viral"/>
    <property type="match status" value="1"/>
</dbReference>
<name>A0ABM7QJM3_9GAMM</name>
<keyword evidence="3" id="KW-1185">Reference proteome</keyword>
<dbReference type="InterPro" id="IPR036278">
    <property type="entry name" value="Sialidase_sf"/>
</dbReference>
<dbReference type="SUPFAM" id="SSF50939">
    <property type="entry name" value="Sialidases"/>
    <property type="match status" value="1"/>
</dbReference>
<keyword evidence="1" id="KW-0732">Signal</keyword>
<dbReference type="EMBL" id="AP024563">
    <property type="protein sequence ID" value="BCU05967.1"/>
    <property type="molecule type" value="Genomic_DNA"/>
</dbReference>
<gene>
    <name evidence="2" type="ORF">Atep_06440</name>
</gene>
<sequence>MSDWNPCRAGRSIAMALALSGSCALAESMSRGGPVDIGVDPLLAGDRAAYVGGDGLYSITRDVAAPQPIGPRLESTRIRVLSPGLHVDGGRSTAVWIEKLPEGNRLLSSACGDGKACWETVESIAERIRSTLVRLEPVGDGLYAIDATPGRQPVLSLTRLSDSDVSRQSLPIPNLEELGEISTLSLDRTLHIFFNGRRMGRELIGTLAYDTLSGQVTSVETVVETPFTPLMEALVIAKRPALLFKVYEQGRFSLNLAVREGDDWHVSPVAGADGLDVARLDRHVWPDGRLLVVFSGERRERTKQRVYAALSDDLGAHWRTRQLDSAEFANTRAWLPRLTVDGERVAVVWEDSRDIRARIRMQLSGDRGEHWLARDIPLSTQGAYAIRPRIDHVDGELSVAWHQYRSDKRDRADLILRTLSWDEAWAMAGPAEATSAPADRTQELETAVHAAWKAITDGDRAAVYRAYDPFYRAKVDFERYGSKAAPSAFQGYEIRDMLVQGNEAQVSILADISPPGADERSDDSGASVRYLVRDTWLYVDGRWYRKFVDDFSGASAIAY</sequence>
<evidence type="ECO:0000313" key="2">
    <source>
        <dbReference type="EMBL" id="BCU05967.1"/>
    </source>
</evidence>
<evidence type="ECO:0000256" key="1">
    <source>
        <dbReference type="SAM" id="SignalP"/>
    </source>
</evidence>
<reference evidence="2 3" key="1">
    <citation type="submission" date="2021-04" db="EMBL/GenBank/DDBJ databases">
        <title>Complete genome sequencing of Allochromatium tepidum strain NZ.</title>
        <authorList>
            <person name="Tsukatani Y."/>
            <person name="Mori H."/>
        </authorList>
    </citation>
    <scope>NUCLEOTIDE SEQUENCE [LARGE SCALE GENOMIC DNA]</scope>
    <source>
        <strain evidence="2 3">NZ</strain>
    </source>
</reference>
<feature type="signal peptide" evidence="1">
    <location>
        <begin position="1"/>
        <end position="26"/>
    </location>
</feature>
<evidence type="ECO:0000313" key="3">
    <source>
        <dbReference type="Proteomes" id="UP000680679"/>
    </source>
</evidence>
<protein>
    <submittedName>
        <fullName evidence="2">Uncharacterized protein</fullName>
    </submittedName>
</protein>